<feature type="region of interest" description="Disordered" evidence="1">
    <location>
        <begin position="1"/>
        <end position="47"/>
    </location>
</feature>
<dbReference type="RefSeq" id="XP_033531827.1">
    <property type="nucleotide sequence ID" value="XM_033681977.1"/>
</dbReference>
<evidence type="ECO:0000256" key="1">
    <source>
        <dbReference type="SAM" id="MobiDB-lite"/>
    </source>
</evidence>
<evidence type="ECO:0000313" key="3">
    <source>
        <dbReference type="Proteomes" id="UP000504638"/>
    </source>
</evidence>
<dbReference type="GeneID" id="54422547"/>
<reference evidence="4" key="2">
    <citation type="submission" date="2020-04" db="EMBL/GenBank/DDBJ databases">
        <authorList>
            <consortium name="NCBI Genome Project"/>
        </authorList>
    </citation>
    <scope>NUCLEOTIDE SEQUENCE</scope>
    <source>
        <strain evidence="4">CBS 781.70</strain>
    </source>
</reference>
<dbReference type="EMBL" id="ML975167">
    <property type="protein sequence ID" value="KAF1810196.1"/>
    <property type="molecule type" value="Genomic_DNA"/>
</dbReference>
<feature type="compositionally biased region" description="Polar residues" evidence="1">
    <location>
        <begin position="21"/>
        <end position="37"/>
    </location>
</feature>
<organism evidence="2">
    <name type="scientific">Eremomyces bilateralis CBS 781.70</name>
    <dbReference type="NCBI Taxonomy" id="1392243"/>
    <lineage>
        <taxon>Eukaryota</taxon>
        <taxon>Fungi</taxon>
        <taxon>Dikarya</taxon>
        <taxon>Ascomycota</taxon>
        <taxon>Pezizomycotina</taxon>
        <taxon>Dothideomycetes</taxon>
        <taxon>Dothideomycetes incertae sedis</taxon>
        <taxon>Eremomycetales</taxon>
        <taxon>Eremomycetaceae</taxon>
        <taxon>Eremomyces</taxon>
    </lineage>
</organism>
<dbReference type="Proteomes" id="UP000504638">
    <property type="component" value="Unplaced"/>
</dbReference>
<protein>
    <submittedName>
        <fullName evidence="2 4">Uncharacterized protein</fullName>
    </submittedName>
</protein>
<feature type="region of interest" description="Disordered" evidence="1">
    <location>
        <begin position="169"/>
        <end position="188"/>
    </location>
</feature>
<reference evidence="4" key="3">
    <citation type="submission" date="2025-04" db="UniProtKB">
        <authorList>
            <consortium name="RefSeq"/>
        </authorList>
    </citation>
    <scope>IDENTIFICATION</scope>
    <source>
        <strain evidence="4">CBS 781.70</strain>
    </source>
</reference>
<feature type="compositionally biased region" description="Basic and acidic residues" evidence="1">
    <location>
        <begin position="211"/>
        <end position="222"/>
    </location>
</feature>
<proteinExistence type="predicted"/>
<sequence>MLASPIWSSYSYMPAKPSPLSPRSSNVPPHSPFSMSASAKPAPQPYSKRAIKPVPVLKSAEALNKKRREIFFRDVARKRDDKRWAERCEYIMRSDFVHEKRRSDSTKSRAAEYLEDGIDDDDVEFALHSSPVQHETLYGQPQASHSQEELDFIEQMEDAEMQSLIGMMEDDAPKNDISQAQRHQFADIDIDLDDDDWRDMAGDGFSSDPRAQGEHHDAMDTS</sequence>
<dbReference type="AlphaFoldDB" id="A0A6G1FX01"/>
<reference evidence="2 4" key="1">
    <citation type="submission" date="2020-01" db="EMBL/GenBank/DDBJ databases">
        <authorList>
            <consortium name="DOE Joint Genome Institute"/>
            <person name="Haridas S."/>
            <person name="Albert R."/>
            <person name="Binder M."/>
            <person name="Bloem J."/>
            <person name="Labutti K."/>
            <person name="Salamov A."/>
            <person name="Andreopoulos B."/>
            <person name="Baker S.E."/>
            <person name="Barry K."/>
            <person name="Bills G."/>
            <person name="Bluhm B.H."/>
            <person name="Cannon C."/>
            <person name="Castanera R."/>
            <person name="Culley D.E."/>
            <person name="Daum C."/>
            <person name="Ezra D."/>
            <person name="Gonzalez J.B."/>
            <person name="Henrissat B."/>
            <person name="Kuo A."/>
            <person name="Liang C."/>
            <person name="Lipzen A."/>
            <person name="Lutzoni F."/>
            <person name="Magnuson J."/>
            <person name="Mondo S."/>
            <person name="Nolan M."/>
            <person name="Ohm R."/>
            <person name="Pangilinan J."/>
            <person name="Park H.-J."/>
            <person name="Ramirez L."/>
            <person name="Alfaro M."/>
            <person name="Sun H."/>
            <person name="Tritt A."/>
            <person name="Yoshinaga Y."/>
            <person name="Zwiers L.-H."/>
            <person name="Turgeon B.G."/>
            <person name="Goodwin S.B."/>
            <person name="Spatafora J.W."/>
            <person name="Crous P.W."/>
            <person name="Grigoriev I.V."/>
        </authorList>
    </citation>
    <scope>NUCLEOTIDE SEQUENCE</scope>
    <source>
        <strain evidence="2 4">CBS 781.70</strain>
    </source>
</reference>
<gene>
    <name evidence="2 4" type="ORF">P152DRAFT_484008</name>
</gene>
<evidence type="ECO:0000313" key="4">
    <source>
        <dbReference type="RefSeq" id="XP_033531827.1"/>
    </source>
</evidence>
<name>A0A6G1FX01_9PEZI</name>
<evidence type="ECO:0000313" key="2">
    <source>
        <dbReference type="EMBL" id="KAF1810196.1"/>
    </source>
</evidence>
<accession>A0A6G1FX01</accession>
<dbReference type="OrthoDB" id="5279705at2759"/>
<feature type="region of interest" description="Disordered" evidence="1">
    <location>
        <begin position="196"/>
        <end position="222"/>
    </location>
</feature>
<keyword evidence="3" id="KW-1185">Reference proteome</keyword>
<feature type="compositionally biased region" description="Polar residues" evidence="1">
    <location>
        <begin position="1"/>
        <end position="11"/>
    </location>
</feature>